<dbReference type="AlphaFoldDB" id="A0A6C0ERX6"/>
<accession>A0A6C0ERX6</accession>
<feature type="transmembrane region" description="Helical" evidence="1">
    <location>
        <begin position="16"/>
        <end position="37"/>
    </location>
</feature>
<evidence type="ECO:0008006" key="3">
    <source>
        <dbReference type="Google" id="ProtNLM"/>
    </source>
</evidence>
<sequence>MCNSFIFRYYIKLKHFFYIIYTILYKTLFIFEMYAVVRYNDYRKEEHFEIIATTTDVECAKKIAFNKIKEGMPECKDDDELYKIATDIETEYFQPINEEIISYRIIKVKKCKNKLKKLYHYTTKYAVVEFAVENTENLKEIDSSLICDNYIIDDVQADEDY</sequence>
<protein>
    <recommendedName>
        <fullName evidence="3">DUF4288 domain-containing protein</fullName>
    </recommendedName>
</protein>
<reference evidence="2" key="1">
    <citation type="journal article" date="2020" name="Nature">
        <title>Giant virus diversity and host interactions through global metagenomics.</title>
        <authorList>
            <person name="Schulz F."/>
            <person name="Roux S."/>
            <person name="Paez-Espino D."/>
            <person name="Jungbluth S."/>
            <person name="Walsh D.A."/>
            <person name="Denef V.J."/>
            <person name="McMahon K.D."/>
            <person name="Konstantinidis K.T."/>
            <person name="Eloe-Fadrosh E.A."/>
            <person name="Kyrpides N.C."/>
            <person name="Woyke T."/>
        </authorList>
    </citation>
    <scope>NUCLEOTIDE SEQUENCE</scope>
    <source>
        <strain evidence="2">GVMAG-M-3300009155-48</strain>
    </source>
</reference>
<keyword evidence="1" id="KW-0472">Membrane</keyword>
<keyword evidence="1" id="KW-1133">Transmembrane helix</keyword>
<organism evidence="2">
    <name type="scientific">viral metagenome</name>
    <dbReference type="NCBI Taxonomy" id="1070528"/>
    <lineage>
        <taxon>unclassified sequences</taxon>
        <taxon>metagenomes</taxon>
        <taxon>organismal metagenomes</taxon>
    </lineage>
</organism>
<dbReference type="EMBL" id="MN738927">
    <property type="protein sequence ID" value="QHT31936.1"/>
    <property type="molecule type" value="Genomic_DNA"/>
</dbReference>
<keyword evidence="1" id="KW-0812">Transmembrane</keyword>
<evidence type="ECO:0000313" key="2">
    <source>
        <dbReference type="EMBL" id="QHT31936.1"/>
    </source>
</evidence>
<name>A0A6C0ERX6_9ZZZZ</name>
<evidence type="ECO:0000256" key="1">
    <source>
        <dbReference type="SAM" id="Phobius"/>
    </source>
</evidence>
<proteinExistence type="predicted"/>